<reference evidence="1 2" key="1">
    <citation type="submission" date="2023-10" db="EMBL/GenBank/DDBJ databases">
        <title>Genome-Wide Identification Analysis in wild type Solanum Pinnatisectum Reveals Some Genes Defensing Phytophthora Infestans.</title>
        <authorList>
            <person name="Sun C."/>
        </authorList>
    </citation>
    <scope>NUCLEOTIDE SEQUENCE [LARGE SCALE GENOMIC DNA]</scope>
    <source>
        <strain evidence="1">LQN</strain>
        <tissue evidence="1">Leaf</tissue>
    </source>
</reference>
<name>A0AAV9K1E0_9SOLN</name>
<dbReference type="AlphaFoldDB" id="A0AAV9K1E0"/>
<accession>A0AAV9K1E0</accession>
<gene>
    <name evidence="1" type="ORF">R3W88_033461</name>
</gene>
<proteinExistence type="predicted"/>
<protein>
    <submittedName>
        <fullName evidence="1">Uncharacterized protein</fullName>
    </submittedName>
</protein>
<dbReference type="EMBL" id="JAWPEI010000035">
    <property type="protein sequence ID" value="KAK4706989.1"/>
    <property type="molecule type" value="Genomic_DNA"/>
</dbReference>
<evidence type="ECO:0000313" key="1">
    <source>
        <dbReference type="EMBL" id="KAK4706989.1"/>
    </source>
</evidence>
<evidence type="ECO:0000313" key="2">
    <source>
        <dbReference type="Proteomes" id="UP001311915"/>
    </source>
</evidence>
<keyword evidence="2" id="KW-1185">Reference proteome</keyword>
<sequence length="91" mass="10089">MGGKGLKILNKQGPILKFKNQTLSPIRTNTIFLRFQSIPKKERANRCLGSISSSLGCNMASSRSHKDESMLLSLQLLYDVSGFLIVESLEC</sequence>
<organism evidence="1 2">
    <name type="scientific">Solanum pinnatisectum</name>
    <name type="common">tansyleaf nightshade</name>
    <dbReference type="NCBI Taxonomy" id="50273"/>
    <lineage>
        <taxon>Eukaryota</taxon>
        <taxon>Viridiplantae</taxon>
        <taxon>Streptophyta</taxon>
        <taxon>Embryophyta</taxon>
        <taxon>Tracheophyta</taxon>
        <taxon>Spermatophyta</taxon>
        <taxon>Magnoliopsida</taxon>
        <taxon>eudicotyledons</taxon>
        <taxon>Gunneridae</taxon>
        <taxon>Pentapetalae</taxon>
        <taxon>asterids</taxon>
        <taxon>lamiids</taxon>
        <taxon>Solanales</taxon>
        <taxon>Solanaceae</taxon>
        <taxon>Solanoideae</taxon>
        <taxon>Solaneae</taxon>
        <taxon>Solanum</taxon>
    </lineage>
</organism>
<dbReference type="Proteomes" id="UP001311915">
    <property type="component" value="Unassembled WGS sequence"/>
</dbReference>
<comment type="caution">
    <text evidence="1">The sequence shown here is derived from an EMBL/GenBank/DDBJ whole genome shotgun (WGS) entry which is preliminary data.</text>
</comment>